<dbReference type="Pfam" id="PF01370">
    <property type="entry name" value="Epimerase"/>
    <property type="match status" value="1"/>
</dbReference>
<name>A0ABV6FE19_9BURK</name>
<dbReference type="RefSeq" id="WP_379678593.1">
    <property type="nucleotide sequence ID" value="NZ_JBHLWP010000009.1"/>
</dbReference>
<evidence type="ECO:0000313" key="2">
    <source>
        <dbReference type="EMBL" id="MFC0251756.1"/>
    </source>
</evidence>
<evidence type="ECO:0000313" key="3">
    <source>
        <dbReference type="Proteomes" id="UP001589773"/>
    </source>
</evidence>
<dbReference type="EMBL" id="JBHLWP010000009">
    <property type="protein sequence ID" value="MFC0251756.1"/>
    <property type="molecule type" value="Genomic_DNA"/>
</dbReference>
<sequence>MPKNILVIGGTRYFGKLLVQRLLRAGHRVTIATRGYAPDPFGQRYGDQFARIRVDRRNEHAMRNAFRDAGYDIVFDQMCYSPLDAAISVRVFAGKVGRYVMTSTIDTYREVRLGERACAARPLREDDLKVAARRIDTAYPWHDPKLAVESYVSGKVQAEAYLVRDGSLPLVTVRLAHVLGGPEDFTGRLAHYVDLVRLNGVLHYANAAARVSFMEAQEAADFLAWAGAQAFTGAVNAAADGALSAFDLHARVAQVLDGTAHARKAARPGLSPFDLAAPLVLDTSRARALGYRFSHVDEWLDDAIRQHDLAHV</sequence>
<dbReference type="InterPro" id="IPR001509">
    <property type="entry name" value="Epimerase_deHydtase"/>
</dbReference>
<comment type="caution">
    <text evidence="2">The sequence shown here is derived from an EMBL/GenBank/DDBJ whole genome shotgun (WGS) entry which is preliminary data.</text>
</comment>
<accession>A0ABV6FE19</accession>
<dbReference type="SUPFAM" id="SSF51735">
    <property type="entry name" value="NAD(P)-binding Rossmann-fold domains"/>
    <property type="match status" value="1"/>
</dbReference>
<evidence type="ECO:0000259" key="1">
    <source>
        <dbReference type="Pfam" id="PF01370"/>
    </source>
</evidence>
<keyword evidence="3" id="KW-1185">Reference proteome</keyword>
<proteinExistence type="predicted"/>
<gene>
    <name evidence="2" type="ORF">ACFFJK_07625</name>
</gene>
<protein>
    <submittedName>
        <fullName evidence="2">NAD-dependent epimerase/dehydratase family protein</fullName>
    </submittedName>
</protein>
<dbReference type="Proteomes" id="UP001589773">
    <property type="component" value="Unassembled WGS sequence"/>
</dbReference>
<dbReference type="InterPro" id="IPR036291">
    <property type="entry name" value="NAD(P)-bd_dom_sf"/>
</dbReference>
<reference evidence="2 3" key="1">
    <citation type="submission" date="2024-09" db="EMBL/GenBank/DDBJ databases">
        <authorList>
            <person name="Sun Q."/>
            <person name="Mori K."/>
        </authorList>
    </citation>
    <scope>NUCLEOTIDE SEQUENCE [LARGE SCALE GENOMIC DNA]</scope>
    <source>
        <strain evidence="2 3">CCM 7792</strain>
    </source>
</reference>
<dbReference type="Gene3D" id="3.40.50.720">
    <property type="entry name" value="NAD(P)-binding Rossmann-like Domain"/>
    <property type="match status" value="1"/>
</dbReference>
<organism evidence="2 3">
    <name type="scientific">Massilia consociata</name>
    <dbReference type="NCBI Taxonomy" id="760117"/>
    <lineage>
        <taxon>Bacteria</taxon>
        <taxon>Pseudomonadati</taxon>
        <taxon>Pseudomonadota</taxon>
        <taxon>Betaproteobacteria</taxon>
        <taxon>Burkholderiales</taxon>
        <taxon>Oxalobacteraceae</taxon>
        <taxon>Telluria group</taxon>
        <taxon>Massilia</taxon>
    </lineage>
</organism>
<feature type="domain" description="NAD-dependent epimerase/dehydratase" evidence="1">
    <location>
        <begin position="5"/>
        <end position="76"/>
    </location>
</feature>